<sequence>MLKAPATADADANSNASAAMLPIQRLLMLLSPTRGQAGMAQRQLRCIRGSGENGANVPDGTVWLKGRDSGFG</sequence>
<evidence type="ECO:0000313" key="1">
    <source>
        <dbReference type="EMBL" id="RXD53063.1"/>
    </source>
</evidence>
<protein>
    <submittedName>
        <fullName evidence="1">Uncharacterized protein</fullName>
    </submittedName>
</protein>
<gene>
    <name evidence="1" type="ORF">DB769_13365</name>
</gene>
<dbReference type="Proteomes" id="UP000289372">
    <property type="component" value="Unassembled WGS sequence"/>
</dbReference>
<dbReference type="EMBL" id="PUUL01000074">
    <property type="protein sequence ID" value="RXD53063.1"/>
    <property type="molecule type" value="Genomic_DNA"/>
</dbReference>
<name>A0AAQ0YNL2_XANPE</name>
<organism evidence="1 2">
    <name type="scientific">Xanthomonas perforans</name>
    <dbReference type="NCBI Taxonomy" id="442694"/>
    <lineage>
        <taxon>Bacteria</taxon>
        <taxon>Pseudomonadati</taxon>
        <taxon>Pseudomonadota</taxon>
        <taxon>Gammaproteobacteria</taxon>
        <taxon>Lysobacterales</taxon>
        <taxon>Lysobacteraceae</taxon>
        <taxon>Xanthomonas</taxon>
    </lineage>
</organism>
<proteinExistence type="predicted"/>
<dbReference type="AlphaFoldDB" id="A0AAQ0YNL2"/>
<feature type="non-terminal residue" evidence="1">
    <location>
        <position position="72"/>
    </location>
</feature>
<accession>A0AAQ0YNL2</accession>
<reference evidence="1 2" key="1">
    <citation type="submission" date="2018-02" db="EMBL/GenBank/DDBJ databases">
        <title>Characterization of Xanthomonas diversity in transplant houses and field plants.</title>
        <authorList>
            <person name="Abrahamian P."/>
            <person name="Timilsina S."/>
            <person name="Minsavage G.V."/>
            <person name="Goss E.M."/>
            <person name="Jones J.B."/>
            <person name="Vallad G.E."/>
        </authorList>
    </citation>
    <scope>NUCLEOTIDE SEQUENCE [LARGE SCALE GENOMIC DNA]</scope>
    <source>
        <strain evidence="1 2">GEV2132</strain>
    </source>
</reference>
<evidence type="ECO:0000313" key="2">
    <source>
        <dbReference type="Proteomes" id="UP000289372"/>
    </source>
</evidence>
<comment type="caution">
    <text evidence="1">The sequence shown here is derived from an EMBL/GenBank/DDBJ whole genome shotgun (WGS) entry which is preliminary data.</text>
</comment>